<accession>A0A562BKX2</accession>
<evidence type="ECO:0000313" key="3">
    <source>
        <dbReference type="Proteomes" id="UP000318141"/>
    </source>
</evidence>
<proteinExistence type="predicted"/>
<gene>
    <name evidence="2" type="ORF">L602_002300000860</name>
</gene>
<evidence type="ECO:0000256" key="1">
    <source>
        <dbReference type="SAM" id="MobiDB-lite"/>
    </source>
</evidence>
<name>A0A562BKX2_9BURK</name>
<protein>
    <submittedName>
        <fullName evidence="2">Uncharacterized protein</fullName>
    </submittedName>
</protein>
<dbReference type="EMBL" id="VLJN01000016">
    <property type="protein sequence ID" value="TWG85806.1"/>
    <property type="molecule type" value="Genomic_DNA"/>
</dbReference>
<dbReference type="Proteomes" id="UP000318141">
    <property type="component" value="Unassembled WGS sequence"/>
</dbReference>
<organism evidence="2 3">
    <name type="scientific">Cupriavidus gilardii J11</name>
    <dbReference type="NCBI Taxonomy" id="936133"/>
    <lineage>
        <taxon>Bacteria</taxon>
        <taxon>Pseudomonadati</taxon>
        <taxon>Pseudomonadota</taxon>
        <taxon>Betaproteobacteria</taxon>
        <taxon>Burkholderiales</taxon>
        <taxon>Burkholderiaceae</taxon>
        <taxon>Cupriavidus</taxon>
    </lineage>
</organism>
<comment type="caution">
    <text evidence="2">The sequence shown here is derived from an EMBL/GenBank/DDBJ whole genome shotgun (WGS) entry which is preliminary data.</text>
</comment>
<reference evidence="2 3" key="1">
    <citation type="submission" date="2019-07" db="EMBL/GenBank/DDBJ databases">
        <title>Genome sequencing of lignin-degrading bacterial isolates.</title>
        <authorList>
            <person name="Gladden J."/>
        </authorList>
    </citation>
    <scope>NUCLEOTIDE SEQUENCE [LARGE SCALE GENOMIC DNA]</scope>
    <source>
        <strain evidence="2 3">J11</strain>
    </source>
</reference>
<dbReference type="AlphaFoldDB" id="A0A562BKX2"/>
<keyword evidence="3" id="KW-1185">Reference proteome</keyword>
<feature type="region of interest" description="Disordered" evidence="1">
    <location>
        <begin position="1"/>
        <end position="34"/>
    </location>
</feature>
<evidence type="ECO:0000313" key="2">
    <source>
        <dbReference type="EMBL" id="TWG85806.1"/>
    </source>
</evidence>
<sequence>MPGLPRTVFDTGAAGSYSCPHEHRQHPTQRPYVASRKGATRLTVDSVCSGHQATGNPRGFFVCLPFRPAWVPPPPAGPAEVIRSTPTPGVRHGIC</sequence>